<organism evidence="1 2">
    <name type="scientific">Paenibacillus macerans</name>
    <name type="common">Bacillus macerans</name>
    <dbReference type="NCBI Taxonomy" id="44252"/>
    <lineage>
        <taxon>Bacteria</taxon>
        <taxon>Bacillati</taxon>
        <taxon>Bacillota</taxon>
        <taxon>Bacilli</taxon>
        <taxon>Bacillales</taxon>
        <taxon>Paenibacillaceae</taxon>
        <taxon>Paenibacillus</taxon>
    </lineage>
</organism>
<gene>
    <name evidence="1" type="ORF">GNQ08_29640</name>
</gene>
<dbReference type="RefSeq" id="WP_155621488.1">
    <property type="nucleotide sequence ID" value="NZ_WNZZ01000045.1"/>
</dbReference>
<protein>
    <submittedName>
        <fullName evidence="1">Uncharacterized protein</fullName>
    </submittedName>
</protein>
<proteinExistence type="predicted"/>
<dbReference type="AlphaFoldDB" id="A0A6N8F380"/>
<accession>A0A6N8F380</accession>
<sequence length="316" mass="36491">MRLSDILAMQVPSGVLKQVVKNEKLDNDARLSIIEDMANIIADKKPLVGQDIADQFQYAGATAVNIHMVTSNISPEWKNREFFKGFLIEKYSENLFTRGLRPELSDDPKLVRAREVGDKLVLSFSYLGSPRRVYENYEVVIRRQQLLDYVVIHFDPFSIEIRASQSQNETFKRTMLSIMGIEDEVTWDKLTKLTEQQAKQLAKRLNAKLRSAKHKMTEGVYSTKEVTANPQVEDLEAEEDYQKEFNNQPVKKKTLSFKFPYSFGFEDEVSYVITDEGLWFRSNVGEEVISHVFNTILDIKFGRVSEQELLEVVENI</sequence>
<dbReference type="EMBL" id="WNZZ01000045">
    <property type="protein sequence ID" value="MUG26494.1"/>
    <property type="molecule type" value="Genomic_DNA"/>
</dbReference>
<evidence type="ECO:0000313" key="2">
    <source>
        <dbReference type="Proteomes" id="UP000442469"/>
    </source>
</evidence>
<dbReference type="Proteomes" id="UP000442469">
    <property type="component" value="Unassembled WGS sequence"/>
</dbReference>
<reference evidence="1 2" key="1">
    <citation type="submission" date="2019-11" db="EMBL/GenBank/DDBJ databases">
        <title>Draft genome sequences of five Paenibacillus species of dairy origin.</title>
        <authorList>
            <person name="Olajide A.M."/>
            <person name="Chen S."/>
            <person name="Lapointe G."/>
        </authorList>
    </citation>
    <scope>NUCLEOTIDE SEQUENCE [LARGE SCALE GENOMIC DNA]</scope>
    <source>
        <strain evidence="1 2">3CT49</strain>
    </source>
</reference>
<name>A0A6N8F380_PAEMA</name>
<evidence type="ECO:0000313" key="1">
    <source>
        <dbReference type="EMBL" id="MUG26494.1"/>
    </source>
</evidence>
<comment type="caution">
    <text evidence="1">The sequence shown here is derived from an EMBL/GenBank/DDBJ whole genome shotgun (WGS) entry which is preliminary data.</text>
</comment>